<feature type="transmembrane region" description="Helical" evidence="7">
    <location>
        <begin position="98"/>
        <end position="117"/>
    </location>
</feature>
<dbReference type="InterPro" id="IPR003945">
    <property type="entry name" value="NU5C-like"/>
</dbReference>
<evidence type="ECO:0000256" key="1">
    <source>
        <dbReference type="ARBA" id="ARBA00004127"/>
    </source>
</evidence>
<comment type="subcellular location">
    <subcellularLocation>
        <location evidence="1">Endomembrane system</location>
        <topology evidence="1">Multi-pass membrane protein</topology>
    </subcellularLocation>
    <subcellularLocation>
        <location evidence="6">Membrane</location>
        <topology evidence="6">Multi-pass membrane protein</topology>
    </subcellularLocation>
</comment>
<dbReference type="GO" id="GO:0015990">
    <property type="term" value="P:electron transport coupled proton transport"/>
    <property type="evidence" value="ECO:0007669"/>
    <property type="project" value="TreeGrafter"/>
</dbReference>
<evidence type="ECO:0000313" key="11">
    <source>
        <dbReference type="Proteomes" id="UP000248857"/>
    </source>
</evidence>
<dbReference type="PANTHER" id="PTHR42829:SF2">
    <property type="entry name" value="NADH-UBIQUINONE OXIDOREDUCTASE CHAIN 5"/>
    <property type="match status" value="1"/>
</dbReference>
<dbReference type="EMBL" id="PQWO01000005">
    <property type="protein sequence ID" value="PZD73423.1"/>
    <property type="molecule type" value="Genomic_DNA"/>
</dbReference>
<dbReference type="NCBIfam" id="TIGR01960">
    <property type="entry name" value="ndhF3_CO2"/>
    <property type="match status" value="1"/>
</dbReference>
<feature type="transmembrane region" description="Helical" evidence="7">
    <location>
        <begin position="290"/>
        <end position="311"/>
    </location>
</feature>
<dbReference type="RefSeq" id="WP_110985872.1">
    <property type="nucleotide sequence ID" value="NZ_CAWNWM010000005.1"/>
</dbReference>
<name>A0A2W1JIV5_9CYAN</name>
<evidence type="ECO:0000259" key="8">
    <source>
        <dbReference type="Pfam" id="PF00361"/>
    </source>
</evidence>
<dbReference type="EC" id="1.6.5.11" evidence="10"/>
<keyword evidence="4 7" id="KW-0472">Membrane</keyword>
<feature type="transmembrane region" description="Helical" evidence="7">
    <location>
        <begin position="129"/>
        <end position="146"/>
    </location>
</feature>
<dbReference type="GO" id="GO:0003954">
    <property type="term" value="F:NADH dehydrogenase activity"/>
    <property type="evidence" value="ECO:0007669"/>
    <property type="project" value="TreeGrafter"/>
</dbReference>
<evidence type="ECO:0000256" key="2">
    <source>
        <dbReference type="ARBA" id="ARBA00022692"/>
    </source>
</evidence>
<feature type="transmembrane region" description="Helical" evidence="7">
    <location>
        <begin position="318"/>
        <end position="336"/>
    </location>
</feature>
<protein>
    <submittedName>
        <fullName evidence="10">NADH-quinone oxidoreductase subunit L</fullName>
        <ecNumber evidence="10">1.6.5.11</ecNumber>
    </submittedName>
</protein>
<dbReference type="InterPro" id="IPR001750">
    <property type="entry name" value="ND/Mrp_TM"/>
</dbReference>
<dbReference type="Pfam" id="PF00662">
    <property type="entry name" value="Proton_antipo_N"/>
    <property type="match status" value="1"/>
</dbReference>
<keyword evidence="10" id="KW-0560">Oxidoreductase</keyword>
<feature type="transmembrane region" description="Helical" evidence="7">
    <location>
        <begin position="459"/>
        <end position="477"/>
    </location>
</feature>
<feature type="transmembrane region" description="Helical" evidence="7">
    <location>
        <begin position="192"/>
        <end position="210"/>
    </location>
</feature>
<dbReference type="GO" id="GO:0016020">
    <property type="term" value="C:membrane"/>
    <property type="evidence" value="ECO:0007669"/>
    <property type="project" value="UniProtKB-SubCell"/>
</dbReference>
<organism evidence="10 11">
    <name type="scientific">Acaryochloris thomasi RCC1774</name>
    <dbReference type="NCBI Taxonomy" id="1764569"/>
    <lineage>
        <taxon>Bacteria</taxon>
        <taxon>Bacillati</taxon>
        <taxon>Cyanobacteriota</taxon>
        <taxon>Cyanophyceae</taxon>
        <taxon>Acaryochloridales</taxon>
        <taxon>Acaryochloridaceae</taxon>
        <taxon>Acaryochloris</taxon>
        <taxon>Acaryochloris thomasi</taxon>
    </lineage>
</organism>
<evidence type="ECO:0000256" key="4">
    <source>
        <dbReference type="ARBA" id="ARBA00023136"/>
    </source>
</evidence>
<dbReference type="AlphaFoldDB" id="A0A2W1JIV5"/>
<feature type="transmembrane region" description="Helical" evidence="7">
    <location>
        <begin position="597"/>
        <end position="618"/>
    </location>
</feature>
<evidence type="ECO:0000256" key="5">
    <source>
        <dbReference type="ARBA" id="ARBA00025624"/>
    </source>
</evidence>
<dbReference type="Pfam" id="PF00361">
    <property type="entry name" value="Proton_antipo_M"/>
    <property type="match status" value="1"/>
</dbReference>
<evidence type="ECO:0000259" key="9">
    <source>
        <dbReference type="Pfam" id="PF00662"/>
    </source>
</evidence>
<proteinExistence type="predicted"/>
<dbReference type="Gene3D" id="1.20.5.2700">
    <property type="match status" value="1"/>
</dbReference>
<dbReference type="NCBIfam" id="NF005633">
    <property type="entry name" value="PRK07390.1"/>
    <property type="match status" value="1"/>
</dbReference>
<feature type="transmembrane region" description="Helical" evidence="7">
    <location>
        <begin position="152"/>
        <end position="171"/>
    </location>
</feature>
<evidence type="ECO:0000313" key="10">
    <source>
        <dbReference type="EMBL" id="PZD73423.1"/>
    </source>
</evidence>
<evidence type="ECO:0000256" key="6">
    <source>
        <dbReference type="RuleBase" id="RU000320"/>
    </source>
</evidence>
<evidence type="ECO:0000256" key="3">
    <source>
        <dbReference type="ARBA" id="ARBA00022989"/>
    </source>
</evidence>
<evidence type="ECO:0000256" key="7">
    <source>
        <dbReference type="SAM" id="Phobius"/>
    </source>
</evidence>
<feature type="transmembrane region" description="Helical" evidence="7">
    <location>
        <begin position="15"/>
        <end position="36"/>
    </location>
</feature>
<dbReference type="InterPro" id="IPR001516">
    <property type="entry name" value="Proton_antipo_N"/>
</dbReference>
<feature type="domain" description="NADH-Ubiquinone oxidoreductase (complex I) chain 5 N-terminal" evidence="9">
    <location>
        <begin position="80"/>
        <end position="130"/>
    </location>
</feature>
<sequence length="619" mass="66512">MSQALESVQQASLSTVYWIPIYTLLSGMASVFWSPAGFRRTGPRPAGYINIVTAGVGFVHSLLALTAIWGEPAQEISVNWLTVSDLQLILPLEYSSQTIGAISTITGLNILAQLYAVGYLEMDWGWARFYASISLFEAGMCALALFNSLFFSYVILEILTLGTYLLVGIWFNQSLVVTGARDAFLTKRVGDLILLMAVVALWPLAGTWHYGDLATWADQASVAPLTLTLLGLALMSGPLGKCAQFPLHLWLDEAMEGPLPASILRNAVVVGTGAWVLIKVQPVLALSPVASAAVVWVGATTAVGATLVAIAQIDLKRALSYSVSAYMGLVFIAVGTGHTDTALLLMFTYAVSMALLVMSTGTIIWSNITQDVTQMGGVWARRPISGLAFLVGAAGLVGLPPLGGFWALLRLLTDLWTDHPLLVGVVLLVNALTTLSLARLFGLVFMGQPHAMMARSPEVLWPMVVPMTVLSGVVLHVPMILNQASALPDWAMLEKPFVLLLLWSCLLGGGIGGVLYIGKLTPRPIRLFWPQLQKAFANDLYTAEIYRGTIILAVNQVSRLVNWFDRIFVDGAVNGVGLATLFGGQTLKYNNTGAGQFYLLSIVIGVTLLILALAYPLLS</sequence>
<dbReference type="GO" id="GO:0042773">
    <property type="term" value="P:ATP synthesis coupled electron transport"/>
    <property type="evidence" value="ECO:0007669"/>
    <property type="project" value="InterPro"/>
</dbReference>
<keyword evidence="3 7" id="KW-1133">Transmembrane helix</keyword>
<dbReference type="GO" id="GO:0008137">
    <property type="term" value="F:NADH dehydrogenase (ubiquinone) activity"/>
    <property type="evidence" value="ECO:0007669"/>
    <property type="project" value="InterPro"/>
</dbReference>
<dbReference type="GO" id="GO:0012505">
    <property type="term" value="C:endomembrane system"/>
    <property type="evidence" value="ECO:0007669"/>
    <property type="project" value="UniProtKB-SubCell"/>
</dbReference>
<feature type="domain" description="NADH:quinone oxidoreductase/Mrp antiporter transmembrane" evidence="8">
    <location>
        <begin position="147"/>
        <end position="429"/>
    </location>
</feature>
<feature type="transmembrane region" description="Helical" evidence="7">
    <location>
        <begin position="421"/>
        <end position="447"/>
    </location>
</feature>
<keyword evidence="2 6" id="KW-0812">Transmembrane</keyword>
<comment type="function">
    <text evidence="5">NDH-1 shuttles electrons from NAD(P)H, via FMN and iron-sulfur (Fe-S) centers, to quinones in the respiratory chain. The immediate electron acceptor for the enzyme in this species is believed to be plastoquinone. Couples the redox reaction to proton translocation (for every two electrons transferred, four hydrogen ions are translocated across the cytoplasmic membrane), and thus conserves the redox energy in a proton gradient.</text>
</comment>
<comment type="caution">
    <text evidence="10">The sequence shown here is derived from an EMBL/GenBank/DDBJ whole genome shotgun (WGS) entry which is preliminary data.</text>
</comment>
<dbReference type="PRINTS" id="PR01434">
    <property type="entry name" value="NADHDHGNASE5"/>
</dbReference>
<dbReference type="Proteomes" id="UP000248857">
    <property type="component" value="Unassembled WGS sequence"/>
</dbReference>
<dbReference type="InterPro" id="IPR010217">
    <property type="entry name" value="NU5C2"/>
</dbReference>
<gene>
    <name evidence="10" type="primary">nuoL_1</name>
    <name evidence="10" type="ORF">C1752_01899</name>
</gene>
<feature type="transmembrane region" description="Helical" evidence="7">
    <location>
        <begin position="48"/>
        <end position="70"/>
    </location>
</feature>
<dbReference type="OrthoDB" id="9807568at2"/>
<keyword evidence="11" id="KW-1185">Reference proteome</keyword>
<feature type="transmembrane region" description="Helical" evidence="7">
    <location>
        <begin position="342"/>
        <end position="365"/>
    </location>
</feature>
<feature type="transmembrane region" description="Helical" evidence="7">
    <location>
        <begin position="497"/>
        <end position="517"/>
    </location>
</feature>
<feature type="transmembrane region" description="Helical" evidence="7">
    <location>
        <begin position="386"/>
        <end position="409"/>
    </location>
</feature>
<dbReference type="PANTHER" id="PTHR42829">
    <property type="entry name" value="NADH-UBIQUINONE OXIDOREDUCTASE CHAIN 5"/>
    <property type="match status" value="1"/>
</dbReference>
<accession>A0A2W1JIV5</accession>
<reference evidence="10 11" key="1">
    <citation type="journal article" date="2018" name="Sci. Rep.">
        <title>A novel species of the marine cyanobacterium Acaryochloris with a unique pigment content and lifestyle.</title>
        <authorList>
            <person name="Partensky F."/>
            <person name="Six C."/>
            <person name="Ratin M."/>
            <person name="Garczarek L."/>
            <person name="Vaulot D."/>
            <person name="Probert I."/>
            <person name="Calteau A."/>
            <person name="Gourvil P."/>
            <person name="Marie D."/>
            <person name="Grebert T."/>
            <person name="Bouchier C."/>
            <person name="Le Panse S."/>
            <person name="Gachenot M."/>
            <person name="Rodriguez F."/>
            <person name="Garrido J.L."/>
        </authorList>
    </citation>
    <scope>NUCLEOTIDE SEQUENCE [LARGE SCALE GENOMIC DNA]</scope>
    <source>
        <strain evidence="10 11">RCC1774</strain>
    </source>
</reference>